<name>A0A7W8IGP8_9BACT</name>
<evidence type="ECO:0000256" key="5">
    <source>
        <dbReference type="ARBA" id="ARBA00023002"/>
    </source>
</evidence>
<dbReference type="PANTHER" id="PTHR42973:SF39">
    <property type="entry name" value="FAD-BINDING PCMH-TYPE DOMAIN-CONTAINING PROTEIN"/>
    <property type="match status" value="1"/>
</dbReference>
<dbReference type="Pfam" id="PF08031">
    <property type="entry name" value="BBE"/>
    <property type="match status" value="1"/>
</dbReference>
<gene>
    <name evidence="7" type="ORF">HDF09_000706</name>
</gene>
<protein>
    <submittedName>
        <fullName evidence="7">FAD/FMN-containing dehydrogenase</fullName>
    </submittedName>
</protein>
<dbReference type="InterPro" id="IPR006094">
    <property type="entry name" value="Oxid_FAD_bind_N"/>
</dbReference>
<organism evidence="7 8">
    <name type="scientific">Tunturiibacter empetritectus</name>
    <dbReference type="NCBI Taxonomy" id="3069691"/>
    <lineage>
        <taxon>Bacteria</taxon>
        <taxon>Pseudomonadati</taxon>
        <taxon>Acidobacteriota</taxon>
        <taxon>Terriglobia</taxon>
        <taxon>Terriglobales</taxon>
        <taxon>Acidobacteriaceae</taxon>
        <taxon>Tunturiibacter</taxon>
    </lineage>
</organism>
<comment type="similarity">
    <text evidence="2">Belongs to the oxygen-dependent FAD-linked oxidoreductase family.</text>
</comment>
<accession>A0A7W8IGP8</accession>
<dbReference type="InterPro" id="IPR050416">
    <property type="entry name" value="FAD-linked_Oxidoreductase"/>
</dbReference>
<dbReference type="Gene3D" id="3.40.462.20">
    <property type="match status" value="1"/>
</dbReference>
<keyword evidence="5" id="KW-0560">Oxidoreductase</keyword>
<dbReference type="SUPFAM" id="SSF56176">
    <property type="entry name" value="FAD-binding/transporter-associated domain-like"/>
    <property type="match status" value="1"/>
</dbReference>
<keyword evidence="8" id="KW-1185">Reference proteome</keyword>
<comment type="caution">
    <text evidence="7">The sequence shown here is derived from an EMBL/GenBank/DDBJ whole genome shotgun (WGS) entry which is preliminary data.</text>
</comment>
<dbReference type="GO" id="GO:0071949">
    <property type="term" value="F:FAD binding"/>
    <property type="evidence" value="ECO:0007669"/>
    <property type="project" value="InterPro"/>
</dbReference>
<evidence type="ECO:0000256" key="1">
    <source>
        <dbReference type="ARBA" id="ARBA00001974"/>
    </source>
</evidence>
<evidence type="ECO:0000256" key="2">
    <source>
        <dbReference type="ARBA" id="ARBA00005466"/>
    </source>
</evidence>
<dbReference type="PROSITE" id="PS51387">
    <property type="entry name" value="FAD_PCMH"/>
    <property type="match status" value="1"/>
</dbReference>
<dbReference type="EMBL" id="JACHDY010000001">
    <property type="protein sequence ID" value="MBB5316056.1"/>
    <property type="molecule type" value="Genomic_DNA"/>
</dbReference>
<evidence type="ECO:0000313" key="7">
    <source>
        <dbReference type="EMBL" id="MBB5316056.1"/>
    </source>
</evidence>
<evidence type="ECO:0000259" key="6">
    <source>
        <dbReference type="PROSITE" id="PS51387"/>
    </source>
</evidence>
<dbReference type="InterPro" id="IPR016169">
    <property type="entry name" value="FAD-bd_PCMH_sub2"/>
</dbReference>
<dbReference type="GO" id="GO:0016491">
    <property type="term" value="F:oxidoreductase activity"/>
    <property type="evidence" value="ECO:0007669"/>
    <property type="project" value="UniProtKB-KW"/>
</dbReference>
<evidence type="ECO:0000256" key="4">
    <source>
        <dbReference type="ARBA" id="ARBA00022827"/>
    </source>
</evidence>
<dbReference type="Proteomes" id="UP000568106">
    <property type="component" value="Unassembled WGS sequence"/>
</dbReference>
<keyword evidence="4" id="KW-0274">FAD</keyword>
<sequence>MPIIITRDDPRYVSLQKGHNARFPETELDAAKRIFLCETSADAAVALQQIVSSGLRPTIRSGGHCYEDFVANNPGGAILDLSLLSGVNDSRSAPPYRIGPGVQLWNGYLELYKRYGVTLPGGTCGTVAAGGHISGGGYGLLSRLHGLSSDWLTAVEILTINGSGKVIPRRVDARHEADLFRACRGAGGGGLGVITSYEFDKLPQPPVEVVEAYISFPWEGMTEEKFVSLLKTFGEYWETRGQDPETWGMFAVLVVAHQAGGGHMGMSIQFCNPNGTCRDLTVLNDYLDRFLQCGSPASPADGTGHAGLAARKDAGDPLCSGVHTVRRRNWLDATGGNNSSGSSTRAKYKSAYMKRGFTQAEARCIYKHMTRTIPNVDLRGSVIEIDSYGGAINRKELLETTSVAQRASVLKLQFMTFWGDPEDDAGRLQWIRDLYKDLYSGPDSDPDHKETPWWSSRHEGCYINYPDRDMLSYTYWPQLYYGQGELYPFLQTVKRKYDPNNIFHHAMSIRP</sequence>
<evidence type="ECO:0000313" key="8">
    <source>
        <dbReference type="Proteomes" id="UP000568106"/>
    </source>
</evidence>
<dbReference type="PANTHER" id="PTHR42973">
    <property type="entry name" value="BINDING OXIDOREDUCTASE, PUTATIVE (AFU_ORTHOLOGUE AFUA_1G17690)-RELATED"/>
    <property type="match status" value="1"/>
</dbReference>
<reference evidence="7" key="1">
    <citation type="submission" date="2020-08" db="EMBL/GenBank/DDBJ databases">
        <title>Genomic Encyclopedia of Type Strains, Phase IV (KMG-V): Genome sequencing to study the core and pangenomes of soil and plant-associated prokaryotes.</title>
        <authorList>
            <person name="Whitman W."/>
        </authorList>
    </citation>
    <scope>NUCLEOTIDE SEQUENCE [LARGE SCALE GENOMIC DNA]</scope>
    <source>
        <strain evidence="7">M8UP27</strain>
    </source>
</reference>
<dbReference type="InterPro" id="IPR036318">
    <property type="entry name" value="FAD-bd_PCMH-like_sf"/>
</dbReference>
<dbReference type="InterPro" id="IPR016166">
    <property type="entry name" value="FAD-bd_PCMH"/>
</dbReference>
<dbReference type="AlphaFoldDB" id="A0A7W8IGP8"/>
<evidence type="ECO:0000256" key="3">
    <source>
        <dbReference type="ARBA" id="ARBA00022630"/>
    </source>
</evidence>
<dbReference type="InterPro" id="IPR012951">
    <property type="entry name" value="BBE"/>
</dbReference>
<dbReference type="Pfam" id="PF01565">
    <property type="entry name" value="FAD_binding_4"/>
    <property type="match status" value="1"/>
</dbReference>
<comment type="cofactor">
    <cofactor evidence="1">
        <name>FAD</name>
        <dbReference type="ChEBI" id="CHEBI:57692"/>
    </cofactor>
</comment>
<feature type="domain" description="FAD-binding PCMH-type" evidence="6">
    <location>
        <begin position="27"/>
        <end position="204"/>
    </location>
</feature>
<keyword evidence="3" id="KW-0285">Flavoprotein</keyword>
<dbReference type="Gene3D" id="3.30.465.10">
    <property type="match status" value="1"/>
</dbReference>
<proteinExistence type="inferred from homology"/>